<evidence type="ECO:0000313" key="2">
    <source>
        <dbReference type="Proteomes" id="UP000285138"/>
    </source>
</evidence>
<reference evidence="1 2" key="1">
    <citation type="submission" date="2018-08" db="EMBL/GenBank/DDBJ databases">
        <title>The metabolism and importance of syntrophic acetate oxidation coupled to methane or sulfide production in haloalkaline environments.</title>
        <authorList>
            <person name="Timmers P.H.A."/>
            <person name="Vavourakis C.D."/>
            <person name="Sorokin D.Y."/>
            <person name="Sinninghe Damste J.S."/>
            <person name="Muyzer G."/>
            <person name="Stams A.J.M."/>
            <person name="Plugge C.M."/>
        </authorList>
    </citation>
    <scope>NUCLEOTIDE SEQUENCE [LARGE SCALE GENOMIC DNA]</scope>
    <source>
        <strain evidence="1">MSAO_Bac1</strain>
    </source>
</reference>
<organism evidence="1 2">
    <name type="scientific">Candidatus Syntrophonatronum acetioxidans</name>
    <dbReference type="NCBI Taxonomy" id="1795816"/>
    <lineage>
        <taxon>Bacteria</taxon>
        <taxon>Bacillati</taxon>
        <taxon>Bacillota</taxon>
        <taxon>Clostridia</taxon>
        <taxon>Eubacteriales</taxon>
        <taxon>Syntrophomonadaceae</taxon>
        <taxon>Candidatus Syntrophonatronum</taxon>
    </lineage>
</organism>
<sequence length="181" mass="20653">MPDKRSVCSLADAIVFDFIPKKIGEVIDENITFSEDIKAVVKGMKGEALVVTDEGVYTVKKGNCHFFPYDKILPGKYIARVYRRGRFEIPTVDRGRVKLPDQLTDPDFGPDPAPNVINFPWSKVPLFRKAEEIITINKELHDVRKGKSKASKEDDASYHQELIHEIRKLNERLAKLEKEKG</sequence>
<name>A0A424YGS6_9FIRM</name>
<proteinExistence type="predicted"/>
<dbReference type="EMBL" id="QZAA01000077">
    <property type="protein sequence ID" value="RQD77203.1"/>
    <property type="molecule type" value="Genomic_DNA"/>
</dbReference>
<dbReference type="AlphaFoldDB" id="A0A424YGS6"/>
<accession>A0A424YGS6</accession>
<evidence type="ECO:0000313" key="1">
    <source>
        <dbReference type="EMBL" id="RQD77203.1"/>
    </source>
</evidence>
<dbReference type="Proteomes" id="UP000285138">
    <property type="component" value="Unassembled WGS sequence"/>
</dbReference>
<comment type="caution">
    <text evidence="1">The sequence shown here is derived from an EMBL/GenBank/DDBJ whole genome shotgun (WGS) entry which is preliminary data.</text>
</comment>
<protein>
    <submittedName>
        <fullName evidence="1">Uncharacterized protein</fullName>
    </submittedName>
</protein>
<gene>
    <name evidence="1" type="ORF">D5R97_02920</name>
</gene>